<evidence type="ECO:0000313" key="1">
    <source>
        <dbReference type="EMBL" id="ABS64210.1"/>
    </source>
</evidence>
<dbReference type="NCBIfam" id="TIGR02001">
    <property type="entry name" value="gcw_chp"/>
    <property type="match status" value="1"/>
</dbReference>
<dbReference type="eggNOG" id="ENOG502Z9NJ">
    <property type="taxonomic scope" value="Bacteria"/>
</dbReference>
<dbReference type="EMBL" id="CP000774">
    <property type="protein sequence ID" value="ABS64210.1"/>
    <property type="molecule type" value="Genomic_DNA"/>
</dbReference>
<dbReference type="OrthoDB" id="9793561at2"/>
<dbReference type="RefSeq" id="WP_012111522.1">
    <property type="nucleotide sequence ID" value="NC_009719.1"/>
</dbReference>
<dbReference type="KEGG" id="pla:Plav_2602"/>
<reference evidence="1 2" key="1">
    <citation type="journal article" date="2011" name="Stand. Genomic Sci.">
        <title>Complete genome sequence of Parvibaculum lavamentivorans type strain (DS-1(T)).</title>
        <authorList>
            <person name="Schleheck D."/>
            <person name="Weiss M."/>
            <person name="Pitluck S."/>
            <person name="Bruce D."/>
            <person name="Land M.L."/>
            <person name="Han S."/>
            <person name="Saunders E."/>
            <person name="Tapia R."/>
            <person name="Detter C."/>
            <person name="Brettin T."/>
            <person name="Han J."/>
            <person name="Woyke T."/>
            <person name="Goodwin L."/>
            <person name="Pennacchio L."/>
            <person name="Nolan M."/>
            <person name="Cook A.M."/>
            <person name="Kjelleberg S."/>
            <person name="Thomas T."/>
        </authorList>
    </citation>
    <scope>NUCLEOTIDE SEQUENCE [LARGE SCALE GENOMIC DNA]</scope>
    <source>
        <strain evidence="2">DS-1 / DSM 13023 / NCIMB 13966</strain>
    </source>
</reference>
<evidence type="ECO:0008006" key="3">
    <source>
        <dbReference type="Google" id="ProtNLM"/>
    </source>
</evidence>
<dbReference type="Pfam" id="PF09694">
    <property type="entry name" value="Gcw_chp"/>
    <property type="match status" value="1"/>
</dbReference>
<name>A7HWC7_PARL1</name>
<proteinExistence type="predicted"/>
<dbReference type="HOGENOM" id="CLU_074587_1_0_5"/>
<protein>
    <recommendedName>
        <fullName evidence="3">Porin</fullName>
    </recommendedName>
</protein>
<dbReference type="STRING" id="402881.Plav_2602"/>
<dbReference type="InterPro" id="IPR010239">
    <property type="entry name" value="CHP02001"/>
</dbReference>
<accession>A7HWC7</accession>
<dbReference type="AlphaFoldDB" id="A7HWC7"/>
<organism evidence="1 2">
    <name type="scientific">Parvibaculum lavamentivorans (strain DS-1 / DSM 13023 / NCIMB 13966)</name>
    <dbReference type="NCBI Taxonomy" id="402881"/>
    <lineage>
        <taxon>Bacteria</taxon>
        <taxon>Pseudomonadati</taxon>
        <taxon>Pseudomonadota</taxon>
        <taxon>Alphaproteobacteria</taxon>
        <taxon>Hyphomicrobiales</taxon>
        <taxon>Parvibaculaceae</taxon>
        <taxon>Parvibaculum</taxon>
    </lineage>
</organism>
<evidence type="ECO:0000313" key="2">
    <source>
        <dbReference type="Proteomes" id="UP000006377"/>
    </source>
</evidence>
<keyword evidence="2" id="KW-1185">Reference proteome</keyword>
<sequence length="255" mass="27678">MTDWHRLSVAALVAISVTQPGNALAQDEGELALEDESSGYGSISGNLRLATNYMFRGISQTDDGPQLQGDVTWTHDSGLYVGMWASNTDAGGPGNSVEIDPFIGFSNPIGDSGFTYDLGFWYYAYPGSDFDYDYWEVYGILTYDFETTSVAGAVWYADNYFGEDFFNDVSATAVDVTVTQALPWDLSVSGTLGRQTFDETGGIGDQDYTYYDFGVSKDWNDITLDLRWHDAVGVTSALASSDNVGAVVGSVSFAF</sequence>
<gene>
    <name evidence="1" type="ordered locus">Plav_2602</name>
</gene>
<dbReference type="Proteomes" id="UP000006377">
    <property type="component" value="Chromosome"/>
</dbReference>